<comment type="caution">
    <text evidence="1">The sequence shown here is derived from an EMBL/GenBank/DDBJ whole genome shotgun (WGS) entry which is preliminary data.</text>
</comment>
<organism evidence="1 2">
    <name type="scientific">Cichorium intybus</name>
    <name type="common">Chicory</name>
    <dbReference type="NCBI Taxonomy" id="13427"/>
    <lineage>
        <taxon>Eukaryota</taxon>
        <taxon>Viridiplantae</taxon>
        <taxon>Streptophyta</taxon>
        <taxon>Embryophyta</taxon>
        <taxon>Tracheophyta</taxon>
        <taxon>Spermatophyta</taxon>
        <taxon>Magnoliopsida</taxon>
        <taxon>eudicotyledons</taxon>
        <taxon>Gunneridae</taxon>
        <taxon>Pentapetalae</taxon>
        <taxon>asterids</taxon>
        <taxon>campanulids</taxon>
        <taxon>Asterales</taxon>
        <taxon>Asteraceae</taxon>
        <taxon>Cichorioideae</taxon>
        <taxon>Cichorieae</taxon>
        <taxon>Cichoriinae</taxon>
        <taxon>Cichorium</taxon>
    </lineage>
</organism>
<gene>
    <name evidence="1" type="ORF">L2E82_16459</name>
</gene>
<reference evidence="2" key="1">
    <citation type="journal article" date="2022" name="Mol. Ecol. Resour.">
        <title>The genomes of chicory, endive, great burdock and yacon provide insights into Asteraceae palaeo-polyploidization history and plant inulin production.</title>
        <authorList>
            <person name="Fan W."/>
            <person name="Wang S."/>
            <person name="Wang H."/>
            <person name="Wang A."/>
            <person name="Jiang F."/>
            <person name="Liu H."/>
            <person name="Zhao H."/>
            <person name="Xu D."/>
            <person name="Zhang Y."/>
        </authorList>
    </citation>
    <scope>NUCLEOTIDE SEQUENCE [LARGE SCALE GENOMIC DNA]</scope>
    <source>
        <strain evidence="2">cv. Punajuju</strain>
    </source>
</reference>
<evidence type="ECO:0000313" key="2">
    <source>
        <dbReference type="Proteomes" id="UP001055811"/>
    </source>
</evidence>
<accession>A0ACB9F5K8</accession>
<reference evidence="1 2" key="2">
    <citation type="journal article" date="2022" name="Mol. Ecol. Resour.">
        <title>The genomes of chicory, endive, great burdock and yacon provide insights into Asteraceae paleo-polyploidization history and plant inulin production.</title>
        <authorList>
            <person name="Fan W."/>
            <person name="Wang S."/>
            <person name="Wang H."/>
            <person name="Wang A."/>
            <person name="Jiang F."/>
            <person name="Liu H."/>
            <person name="Zhao H."/>
            <person name="Xu D."/>
            <person name="Zhang Y."/>
        </authorList>
    </citation>
    <scope>NUCLEOTIDE SEQUENCE [LARGE SCALE GENOMIC DNA]</scope>
    <source>
        <strain evidence="2">cv. Punajuju</strain>
        <tissue evidence="1">Leaves</tissue>
    </source>
</reference>
<proteinExistence type="predicted"/>
<dbReference type="Proteomes" id="UP001055811">
    <property type="component" value="Linkage Group LG03"/>
</dbReference>
<protein>
    <submittedName>
        <fullName evidence="1">Uncharacterized protein</fullName>
    </submittedName>
</protein>
<name>A0ACB9F5K8_CICIN</name>
<dbReference type="EMBL" id="CM042011">
    <property type="protein sequence ID" value="KAI3766402.1"/>
    <property type="molecule type" value="Genomic_DNA"/>
</dbReference>
<keyword evidence="2" id="KW-1185">Reference proteome</keyword>
<evidence type="ECO:0000313" key="1">
    <source>
        <dbReference type="EMBL" id="KAI3766402.1"/>
    </source>
</evidence>
<sequence>MAVSDLLIPSITKSTSKLGSNKKRQKMVVLVSVLCSLVIVMFLLGILYGWSMKKKSQVKLPDKPMLTMDEKYIMESQEDDTTLSSFSMTMVSKSTNNFAIDKKLGEGGFGPVYKGVLDDGREIAVKRLSKTSKQGLREFKNEVQFIAKLQHRNLVKLLGYCIQRNEKMLIYEYMPNKSLDSFIFDTIKSLLLDWSDRFRIIQGIARGLLYLHQDSRFKIVHRDLKASNILLDVDMNPKISDFGLARMFTEHENEANTNNVVGTVGYLSPEYALDGIFSEKTDVFSFGVLVLEIISGEKNRGFSHENDSDNLLAHAWRLFEEGMAAELLVNLTDIDTKEKKNKKQRRRTGRTTESTRIGDDIRKGENKRLLRSFWSVIKAARTLTPPHPWSIHLNMRRSFIRLPLTCITQDFDRVTLASPIIPAPPIYRRLSTAGTPLPIPGVKLDRAATPIDGCDYKHWLVVMDPPTNYPLRHQIVERYIQTLASALGSEEEAKMSIYSVSTKYYYAFGCKIDDNVIHSIKSMPNVRWVLPDSHLCLGNNDYGGEPFIDGHVVPYNEMFHEDWLQDPNNNGLRRKRSRRRSRRKEQKTDSD</sequence>